<keyword evidence="3" id="KW-1185">Reference proteome</keyword>
<dbReference type="SUPFAM" id="SSF56112">
    <property type="entry name" value="Protein kinase-like (PK-like)"/>
    <property type="match status" value="1"/>
</dbReference>
<organism evidence="3">
    <name type="scientific">Laccaria bicolor (strain S238N-H82 / ATCC MYA-4686)</name>
    <name type="common">Bicoloured deceiver</name>
    <name type="synonym">Laccaria laccata var. bicolor</name>
    <dbReference type="NCBI Taxonomy" id="486041"/>
    <lineage>
        <taxon>Eukaryota</taxon>
        <taxon>Fungi</taxon>
        <taxon>Dikarya</taxon>
        <taxon>Basidiomycota</taxon>
        <taxon>Agaricomycotina</taxon>
        <taxon>Agaricomycetes</taxon>
        <taxon>Agaricomycetidae</taxon>
        <taxon>Agaricales</taxon>
        <taxon>Agaricineae</taxon>
        <taxon>Hydnangiaceae</taxon>
        <taxon>Laccaria</taxon>
    </lineage>
</organism>
<proteinExistence type="predicted"/>
<dbReference type="Gene3D" id="1.10.510.10">
    <property type="entry name" value="Transferase(Phosphotransferase) domain 1"/>
    <property type="match status" value="1"/>
</dbReference>
<reference evidence="2 3" key="1">
    <citation type="journal article" date="2008" name="Nature">
        <title>The genome of Laccaria bicolor provides insights into mycorrhizal symbiosis.</title>
        <authorList>
            <person name="Martin F."/>
            <person name="Aerts A."/>
            <person name="Ahren D."/>
            <person name="Brun A."/>
            <person name="Danchin E.G.J."/>
            <person name="Duchaussoy F."/>
            <person name="Gibon J."/>
            <person name="Kohler A."/>
            <person name="Lindquist E."/>
            <person name="Pereda V."/>
            <person name="Salamov A."/>
            <person name="Shapiro H.J."/>
            <person name="Wuyts J."/>
            <person name="Blaudez D."/>
            <person name="Buee M."/>
            <person name="Brokstein P."/>
            <person name="Canbaeck B."/>
            <person name="Cohen D."/>
            <person name="Courty P.E."/>
            <person name="Coutinho P.M."/>
            <person name="Delaruelle C."/>
            <person name="Detter J.C."/>
            <person name="Deveau A."/>
            <person name="DiFazio S."/>
            <person name="Duplessis S."/>
            <person name="Fraissinet-Tachet L."/>
            <person name="Lucic E."/>
            <person name="Frey-Klett P."/>
            <person name="Fourrey C."/>
            <person name="Feussner I."/>
            <person name="Gay G."/>
            <person name="Grimwood J."/>
            <person name="Hoegger P.J."/>
            <person name="Jain P."/>
            <person name="Kilaru S."/>
            <person name="Labbe J."/>
            <person name="Lin Y.C."/>
            <person name="Legue V."/>
            <person name="Le Tacon F."/>
            <person name="Marmeisse R."/>
            <person name="Melayah D."/>
            <person name="Montanini B."/>
            <person name="Muratet M."/>
            <person name="Nehls U."/>
            <person name="Niculita-Hirzel H."/>
            <person name="Oudot-Le Secq M.P."/>
            <person name="Peter M."/>
            <person name="Quesneville H."/>
            <person name="Rajashekar B."/>
            <person name="Reich M."/>
            <person name="Rouhier N."/>
            <person name="Schmutz J."/>
            <person name="Yin T."/>
            <person name="Chalot M."/>
            <person name="Henrissat B."/>
            <person name="Kuees U."/>
            <person name="Lucas S."/>
            <person name="Van de Peer Y."/>
            <person name="Podila G.K."/>
            <person name="Polle A."/>
            <person name="Pukkila P.J."/>
            <person name="Richardson P.M."/>
            <person name="Rouze P."/>
            <person name="Sanders I.R."/>
            <person name="Stajich J.E."/>
            <person name="Tunlid A."/>
            <person name="Tuskan G."/>
            <person name="Grigoriev I.V."/>
        </authorList>
    </citation>
    <scope>NUCLEOTIDE SEQUENCE [LARGE SCALE GENOMIC DNA]</scope>
    <source>
        <strain evidence="3">S238N-H82 / ATCC MYA-4686</strain>
    </source>
</reference>
<dbReference type="KEGG" id="lbc:LACBIDRAFT_308731"/>
<dbReference type="EMBL" id="DS547093">
    <property type="protein sequence ID" value="EDR13176.1"/>
    <property type="molecule type" value="Genomic_DNA"/>
</dbReference>
<feature type="domain" description="Fungal-type protein kinase" evidence="1">
    <location>
        <begin position="364"/>
        <end position="485"/>
    </location>
</feature>
<dbReference type="Proteomes" id="UP000001194">
    <property type="component" value="Unassembled WGS sequence"/>
</dbReference>
<dbReference type="PANTHER" id="PTHR38248:SF2">
    <property type="entry name" value="FUNK1 11"/>
    <property type="match status" value="1"/>
</dbReference>
<evidence type="ECO:0000313" key="3">
    <source>
        <dbReference type="Proteomes" id="UP000001194"/>
    </source>
</evidence>
<dbReference type="InterPro" id="IPR011009">
    <property type="entry name" value="Kinase-like_dom_sf"/>
</dbReference>
<dbReference type="OrthoDB" id="5592585at2759"/>
<dbReference type="RefSeq" id="XP_001875674.1">
    <property type="nucleotide sequence ID" value="XM_001875639.1"/>
</dbReference>
<dbReference type="GeneID" id="6071649"/>
<dbReference type="InterPro" id="IPR040976">
    <property type="entry name" value="Pkinase_fungal"/>
</dbReference>
<dbReference type="InParanoid" id="B0CX25"/>
<dbReference type="PANTHER" id="PTHR38248">
    <property type="entry name" value="FUNK1 6"/>
    <property type="match status" value="1"/>
</dbReference>
<dbReference type="HOGENOM" id="CLU_006410_5_1_1"/>
<protein>
    <submittedName>
        <fullName evidence="2">Predicted protein</fullName>
    </submittedName>
</protein>
<evidence type="ECO:0000313" key="2">
    <source>
        <dbReference type="EMBL" id="EDR13176.1"/>
    </source>
</evidence>
<evidence type="ECO:0000259" key="1">
    <source>
        <dbReference type="Pfam" id="PF17667"/>
    </source>
</evidence>
<dbReference type="AlphaFoldDB" id="B0CX25"/>
<sequence>MRRQLEREMRGLWVGPMPVQEFMDDFLPLSDINPMPKVPEDLIQSLPSTGDKTMPTKLIVQRAGLFPGLKLVDTSNHHDNNADDHKKIRPDMSAYLSKVATAKNVIRFEAEELMFELKPPSAPAHPFKDPKPTATTEQLTEHSFETNTDAGILCRGQIASYFTEWFSRQHRTHGFLVYVANDGMRFIRADRSGAIVSRSFDWRQEPQTFAEFLWRFAHLTPEQRGRDTTVRPATPREKGLAHLNLRPWEPKKERPIIVLQVPEDQGGFREVIAWGAMADADSLTGRATRAWPVYDLKLEKVVFLKDSWRSLVVGMEKESEILSDLNKAGVRNVPKLICGDDIDGHLTLTQKFISKPWNAGGTGITSRAQHRFLEDFVGKHLCHFTSSKQLMQAVYDAFIAHQDAYEKCGILHRDVSGNNVMMKDDGRGILNDWDQARRVADMASGPRQLFRSGTWHFMSVLLLENPDKLQDLQDDIESFVYVVLFHVLRYVNHTQVHKIHSIMEEIFDDCKLDDHGNFTGGRGKRSLLFDSGELGPDFAVVDNTPLQQWLLFAFEAAADWLSYATLRTRKYLRARGLRRTIMRQLYEGSSDSGVDQPQPDTADPSDATVHLIFHDHRRLGAIWQSILDKGNWPQDDGPVDNLSKSSLLKRTRNDDPFNLDVGSPLKKHRTTLSTPYATSAPAHAPLRNFVGGATVPAPPIPPRSSIRLSRKAARKSGLSLGGGC</sequence>
<gene>
    <name evidence="2" type="ORF">LACBIDRAFT_308731</name>
</gene>
<dbReference type="Pfam" id="PF17667">
    <property type="entry name" value="Pkinase_fungal"/>
    <property type="match status" value="2"/>
</dbReference>
<accession>B0CX25</accession>
<feature type="domain" description="Fungal-type protein kinase" evidence="1">
    <location>
        <begin position="156"/>
        <end position="342"/>
    </location>
</feature>
<name>B0CX25_LACBS</name>